<keyword evidence="2" id="KW-1185">Reference proteome</keyword>
<gene>
    <name evidence="1" type="ORF">ACFSVM_09665</name>
</gene>
<evidence type="ECO:0000313" key="2">
    <source>
        <dbReference type="Proteomes" id="UP001597540"/>
    </source>
</evidence>
<sequence length="77" mass="8563">MIPQEDIHIPLHSNNTSIRSDSSVIDTAEKYDSTFVVSSSSITPDGDLIRIIQADATAEKDVVIERLKKSYSLEKLE</sequence>
<proteinExistence type="predicted"/>
<accession>A0ABW5SNF4</accession>
<organism evidence="1 2">
    <name type="scientific">Paenibacillus shunpengii</name>
    <dbReference type="NCBI Taxonomy" id="2054424"/>
    <lineage>
        <taxon>Bacteria</taxon>
        <taxon>Bacillati</taxon>
        <taxon>Bacillota</taxon>
        <taxon>Bacilli</taxon>
        <taxon>Bacillales</taxon>
        <taxon>Paenibacillaceae</taxon>
        <taxon>Paenibacillus</taxon>
    </lineage>
</organism>
<comment type="caution">
    <text evidence="1">The sequence shown here is derived from an EMBL/GenBank/DDBJ whole genome shotgun (WGS) entry which is preliminary data.</text>
</comment>
<reference evidence="2" key="1">
    <citation type="journal article" date="2019" name="Int. J. Syst. Evol. Microbiol.">
        <title>The Global Catalogue of Microorganisms (GCM) 10K type strain sequencing project: providing services to taxonomists for standard genome sequencing and annotation.</title>
        <authorList>
            <consortium name="The Broad Institute Genomics Platform"/>
            <consortium name="The Broad Institute Genome Sequencing Center for Infectious Disease"/>
            <person name="Wu L."/>
            <person name="Ma J."/>
        </authorList>
    </citation>
    <scope>NUCLEOTIDE SEQUENCE [LARGE SCALE GENOMIC DNA]</scope>
    <source>
        <strain evidence="2">KCTC 33849</strain>
    </source>
</reference>
<dbReference type="RefSeq" id="WP_143757796.1">
    <property type="nucleotide sequence ID" value="NZ_JBHUMJ010000002.1"/>
</dbReference>
<dbReference type="EMBL" id="JBHUMJ010000002">
    <property type="protein sequence ID" value="MFD2700739.1"/>
    <property type="molecule type" value="Genomic_DNA"/>
</dbReference>
<protein>
    <submittedName>
        <fullName evidence="1">Uncharacterized protein</fullName>
    </submittedName>
</protein>
<evidence type="ECO:0000313" key="1">
    <source>
        <dbReference type="EMBL" id="MFD2700739.1"/>
    </source>
</evidence>
<dbReference type="Proteomes" id="UP001597540">
    <property type="component" value="Unassembled WGS sequence"/>
</dbReference>
<name>A0ABW5SNF4_9BACL</name>